<evidence type="ECO:0000256" key="1">
    <source>
        <dbReference type="ARBA" id="ARBA00022898"/>
    </source>
</evidence>
<name>A0ABY2IJG8_9MICO</name>
<keyword evidence="4" id="KW-0808">Transferase</keyword>
<dbReference type="Pfam" id="PF01041">
    <property type="entry name" value="DegT_DnrJ_EryC1"/>
    <property type="match status" value="1"/>
</dbReference>
<dbReference type="GO" id="GO:0008483">
    <property type="term" value="F:transaminase activity"/>
    <property type="evidence" value="ECO:0007669"/>
    <property type="project" value="UniProtKB-KW"/>
</dbReference>
<evidence type="ECO:0000313" key="5">
    <source>
        <dbReference type="Proteomes" id="UP000297608"/>
    </source>
</evidence>
<reference evidence="4 5" key="1">
    <citation type="submission" date="2019-03" db="EMBL/GenBank/DDBJ databases">
        <title>Genomics of glacier-inhabiting Cryobacterium strains.</title>
        <authorList>
            <person name="Liu Q."/>
            <person name="Xin Y.-H."/>
        </authorList>
    </citation>
    <scope>NUCLEOTIDE SEQUENCE [LARGE SCALE GENOMIC DNA]</scope>
    <source>
        <strain evidence="4 5">MDB2-B</strain>
    </source>
</reference>
<sequence>MCIVRGRYDLGSLPTETRNGKGIKRVTTPHTEKPHTEHEIPFNDLGRGTRALRPLIDDAIARVLDSGWFVLGPEHNSLESEIAEYLGVGDAVLVGNGTDALQLALIAIGVRADDTVLTVANAGGYTSTAVRSLGATPVFADVDPSTLLVSVSTLSEALDRLETLPSALVVTHLFGASADMTSIMRWADAVGIPVIEDCAQSMGAVHAGKKAGSFGRLATTSFYPTKNLGALGDGGCVFTSDPALATRLRQLRQYGWTSKYVTALSGGRNSRMDELQAAIVRVKLPFLDAWNDRRREIHQRYEAAVPAGVRMVNHAQDGYVGHLAVIETADREKTRTLLTEAGIHTDVHYPIPDHKQPILAGTIQPSLPVTEAAAERILSLPLFPELEDSEVDRITDVLKRI</sequence>
<evidence type="ECO:0000256" key="3">
    <source>
        <dbReference type="RuleBase" id="RU004508"/>
    </source>
</evidence>
<keyword evidence="5" id="KW-1185">Reference proteome</keyword>
<protein>
    <submittedName>
        <fullName evidence="4">DegT/DnrJ/EryC1/StrS family aminotransferase</fullName>
    </submittedName>
</protein>
<dbReference type="PIRSF" id="PIRSF000390">
    <property type="entry name" value="PLP_StrS"/>
    <property type="match status" value="1"/>
</dbReference>
<dbReference type="InterPro" id="IPR015424">
    <property type="entry name" value="PyrdxlP-dep_Trfase"/>
</dbReference>
<dbReference type="InterPro" id="IPR015422">
    <property type="entry name" value="PyrdxlP-dep_Trfase_small"/>
</dbReference>
<dbReference type="Gene3D" id="3.40.640.10">
    <property type="entry name" value="Type I PLP-dependent aspartate aminotransferase-like (Major domain)"/>
    <property type="match status" value="1"/>
</dbReference>
<evidence type="ECO:0000256" key="2">
    <source>
        <dbReference type="ARBA" id="ARBA00037999"/>
    </source>
</evidence>
<gene>
    <name evidence="4" type="ORF">E3O44_00315</name>
</gene>
<dbReference type="Gene3D" id="3.90.1150.10">
    <property type="entry name" value="Aspartate Aminotransferase, domain 1"/>
    <property type="match status" value="1"/>
</dbReference>
<dbReference type="SUPFAM" id="SSF53383">
    <property type="entry name" value="PLP-dependent transferases"/>
    <property type="match status" value="1"/>
</dbReference>
<dbReference type="CDD" id="cd00616">
    <property type="entry name" value="AHBA_syn"/>
    <property type="match status" value="1"/>
</dbReference>
<dbReference type="InterPro" id="IPR015421">
    <property type="entry name" value="PyrdxlP-dep_Trfase_major"/>
</dbReference>
<evidence type="ECO:0000313" key="4">
    <source>
        <dbReference type="EMBL" id="TFB91279.1"/>
    </source>
</evidence>
<organism evidence="4 5">
    <name type="scientific">Cryobacterium algoricola</name>
    <dbReference type="NCBI Taxonomy" id="1259183"/>
    <lineage>
        <taxon>Bacteria</taxon>
        <taxon>Bacillati</taxon>
        <taxon>Actinomycetota</taxon>
        <taxon>Actinomycetes</taxon>
        <taxon>Micrococcales</taxon>
        <taxon>Microbacteriaceae</taxon>
        <taxon>Cryobacterium</taxon>
    </lineage>
</organism>
<keyword evidence="1 3" id="KW-0663">Pyridoxal phosphate</keyword>
<dbReference type="Proteomes" id="UP000297608">
    <property type="component" value="Unassembled WGS sequence"/>
</dbReference>
<dbReference type="InterPro" id="IPR000653">
    <property type="entry name" value="DegT/StrS_aminotransferase"/>
</dbReference>
<comment type="similarity">
    <text evidence="2 3">Belongs to the DegT/DnrJ/EryC1 family.</text>
</comment>
<dbReference type="EMBL" id="SOFG01000002">
    <property type="protein sequence ID" value="TFB91279.1"/>
    <property type="molecule type" value="Genomic_DNA"/>
</dbReference>
<comment type="caution">
    <text evidence="4">The sequence shown here is derived from an EMBL/GenBank/DDBJ whole genome shotgun (WGS) entry which is preliminary data.</text>
</comment>
<accession>A0ABY2IJG8</accession>
<dbReference type="PANTHER" id="PTHR30244:SF36">
    <property type="entry name" value="3-OXO-GLUCOSE-6-PHOSPHATE:GLUTAMATE AMINOTRANSFERASE"/>
    <property type="match status" value="1"/>
</dbReference>
<dbReference type="PANTHER" id="PTHR30244">
    <property type="entry name" value="TRANSAMINASE"/>
    <property type="match status" value="1"/>
</dbReference>
<proteinExistence type="inferred from homology"/>
<keyword evidence="4" id="KW-0032">Aminotransferase</keyword>